<reference evidence="1 2" key="1">
    <citation type="submission" date="2015-04" db="EMBL/GenBank/DDBJ databases">
        <title>Complete genome sequence of Schizopora paradoxa KUC8140, a cosmopolitan wood degrader in East Asia.</title>
        <authorList>
            <consortium name="DOE Joint Genome Institute"/>
            <person name="Min B."/>
            <person name="Park H."/>
            <person name="Jang Y."/>
            <person name="Kim J.-J."/>
            <person name="Kim K.H."/>
            <person name="Pangilinan J."/>
            <person name="Lipzen A."/>
            <person name="Riley R."/>
            <person name="Grigoriev I.V."/>
            <person name="Spatafora J.W."/>
            <person name="Choi I.-G."/>
        </authorList>
    </citation>
    <scope>NUCLEOTIDE SEQUENCE [LARGE SCALE GENOMIC DNA]</scope>
    <source>
        <strain evidence="1 2">KUC8140</strain>
    </source>
</reference>
<evidence type="ECO:0000313" key="1">
    <source>
        <dbReference type="EMBL" id="KLO07412.1"/>
    </source>
</evidence>
<evidence type="ECO:0000313" key="2">
    <source>
        <dbReference type="Proteomes" id="UP000053477"/>
    </source>
</evidence>
<sequence length="215" mass="24889">MYKKDVIIRLASRKLFKVEAVRDRNSSYKAILEGSDELVTLANIVFEKYWCTFQDRCLYIDGNPDITEVDETEEKLVCAGCGLAISYNYQSSTQRILLKSWISHTIVCKDLQRKYALQYDRNSYKRVEKVEVKAGKYSKAYRIPKDYSFSRSTSSDVLLLHYFCDNLLSNSKECIANEEIDVFDPSCHSVPDDGNSELFCSESFAQPNPDRRFQQ</sequence>
<dbReference type="EMBL" id="KQ086140">
    <property type="protein sequence ID" value="KLO07412.1"/>
    <property type="molecule type" value="Genomic_DNA"/>
</dbReference>
<keyword evidence="2" id="KW-1185">Reference proteome</keyword>
<dbReference type="InParanoid" id="A0A0H2R7T7"/>
<name>A0A0H2R7T7_9AGAM</name>
<proteinExistence type="predicted"/>
<protein>
    <submittedName>
        <fullName evidence="1">Uncharacterized protein</fullName>
    </submittedName>
</protein>
<organism evidence="1 2">
    <name type="scientific">Schizopora paradoxa</name>
    <dbReference type="NCBI Taxonomy" id="27342"/>
    <lineage>
        <taxon>Eukaryota</taxon>
        <taxon>Fungi</taxon>
        <taxon>Dikarya</taxon>
        <taxon>Basidiomycota</taxon>
        <taxon>Agaricomycotina</taxon>
        <taxon>Agaricomycetes</taxon>
        <taxon>Hymenochaetales</taxon>
        <taxon>Schizoporaceae</taxon>
        <taxon>Schizopora</taxon>
    </lineage>
</organism>
<dbReference type="AlphaFoldDB" id="A0A0H2R7T7"/>
<accession>A0A0H2R7T7</accession>
<gene>
    <name evidence="1" type="ORF">SCHPADRAFT_945287</name>
</gene>
<dbReference type="Proteomes" id="UP000053477">
    <property type="component" value="Unassembled WGS sequence"/>
</dbReference>